<evidence type="ECO:0000256" key="1">
    <source>
        <dbReference type="PROSITE-ProRule" id="PRU01122"/>
    </source>
</evidence>
<dbReference type="InterPro" id="IPR020568">
    <property type="entry name" value="Ribosomal_Su5_D2-typ_SF"/>
</dbReference>
<dbReference type="SMART" id="SM00228">
    <property type="entry name" value="PDZ"/>
    <property type="match status" value="1"/>
</dbReference>
<feature type="active site" evidence="1">
    <location>
        <position position="280"/>
    </location>
</feature>
<keyword evidence="2" id="KW-0812">Transmembrane</keyword>
<feature type="active site" evidence="1">
    <location>
        <position position="235"/>
    </location>
</feature>
<dbReference type="SUPFAM" id="SSF54211">
    <property type="entry name" value="Ribosomal protein S5 domain 2-like"/>
    <property type="match status" value="1"/>
</dbReference>
<dbReference type="RefSeq" id="WP_379495725.1">
    <property type="nucleotide sequence ID" value="NZ_JBHSAO010000001.1"/>
</dbReference>
<gene>
    <name evidence="5" type="ORF">ACFOUV_05405</name>
</gene>
<feature type="domain" description="Lon proteolytic" evidence="4">
    <location>
        <begin position="188"/>
        <end position="337"/>
    </location>
</feature>
<sequence length="339" mass="37314">MKVTKRNIIFFIITVVIVYFLGAYQLPYYIQKPGGANPLNPIVEVSEGFESEGDMHLVTVSGLQATPIQYIMAKMFSYQDILPLDQVFPEGISQDDYMHAQLQVMESSQEAATVVAYEAAGEDIVIDYNGVYVVSVVEGMPAEGKLETGDRIIGIDGNEIKESADLIDYVDTKKKNTVITIEFVRDEEILSEEITLEEFTEIENKVGIGISLVTDRNVSVEPEIEFTSGNIGGPSAGLMFSLEIYDQLTDEDLTNGLEIAGTGEVDYEGNVLRIGGIDKKIVAADKEGIDIFFAPNENGAKNSNYQLAVNTAKDINADMEIVPVDTFEDALDYLNQLQK</sequence>
<accession>A0ABV8GTT7</accession>
<comment type="caution">
    <text evidence="5">The sequence shown here is derived from an EMBL/GenBank/DDBJ whole genome shotgun (WGS) entry which is preliminary data.</text>
</comment>
<dbReference type="InterPro" id="IPR001478">
    <property type="entry name" value="PDZ"/>
</dbReference>
<comment type="similarity">
    <text evidence="1">Belongs to the peptidase S16 family.</text>
</comment>
<evidence type="ECO:0000313" key="5">
    <source>
        <dbReference type="EMBL" id="MFC4023257.1"/>
    </source>
</evidence>
<feature type="transmembrane region" description="Helical" evidence="2">
    <location>
        <begin position="7"/>
        <end position="30"/>
    </location>
</feature>
<dbReference type="Pfam" id="PF13180">
    <property type="entry name" value="PDZ_2"/>
    <property type="match status" value="1"/>
</dbReference>
<dbReference type="Proteomes" id="UP001595772">
    <property type="component" value="Unassembled WGS sequence"/>
</dbReference>
<dbReference type="PROSITE" id="PS50106">
    <property type="entry name" value="PDZ"/>
    <property type="match status" value="1"/>
</dbReference>
<feature type="domain" description="PDZ" evidence="3">
    <location>
        <begin position="101"/>
        <end position="161"/>
    </location>
</feature>
<dbReference type="InterPro" id="IPR036034">
    <property type="entry name" value="PDZ_sf"/>
</dbReference>
<evidence type="ECO:0000259" key="3">
    <source>
        <dbReference type="PROSITE" id="PS50106"/>
    </source>
</evidence>
<dbReference type="Gene3D" id="3.30.230.10">
    <property type="match status" value="1"/>
</dbReference>
<keyword evidence="2" id="KW-0472">Membrane</keyword>
<dbReference type="Pfam" id="PF05362">
    <property type="entry name" value="Lon_C"/>
    <property type="match status" value="1"/>
</dbReference>
<dbReference type="PANTHER" id="PTHR10046">
    <property type="entry name" value="ATP DEPENDENT LON PROTEASE FAMILY MEMBER"/>
    <property type="match status" value="1"/>
</dbReference>
<evidence type="ECO:0000313" key="6">
    <source>
        <dbReference type="Proteomes" id="UP001595772"/>
    </source>
</evidence>
<keyword evidence="1 5" id="KW-0645">Protease</keyword>
<dbReference type="SUPFAM" id="SSF50156">
    <property type="entry name" value="PDZ domain-like"/>
    <property type="match status" value="1"/>
</dbReference>
<dbReference type="PROSITE" id="PS51786">
    <property type="entry name" value="LON_PROTEOLYTIC"/>
    <property type="match status" value="1"/>
</dbReference>
<keyword evidence="1 5" id="KW-0378">Hydrolase</keyword>
<proteinExistence type="inferred from homology"/>
<protein>
    <recommendedName>
        <fullName evidence="1">endopeptidase La</fullName>
        <ecNumber evidence="1">3.4.21.53</ecNumber>
    </recommendedName>
</protein>
<name>A0ABV8GTT7_9BACI</name>
<keyword evidence="6" id="KW-1185">Reference proteome</keyword>
<reference evidence="6" key="1">
    <citation type="journal article" date="2019" name="Int. J. Syst. Evol. Microbiol.">
        <title>The Global Catalogue of Microorganisms (GCM) 10K type strain sequencing project: providing services to taxonomists for standard genome sequencing and annotation.</title>
        <authorList>
            <consortium name="The Broad Institute Genomics Platform"/>
            <consortium name="The Broad Institute Genome Sequencing Center for Infectious Disease"/>
            <person name="Wu L."/>
            <person name="Ma J."/>
        </authorList>
    </citation>
    <scope>NUCLEOTIDE SEQUENCE [LARGE SCALE GENOMIC DNA]</scope>
    <source>
        <strain evidence="6">IBRC-M 10703</strain>
    </source>
</reference>
<dbReference type="GO" id="GO:0008233">
    <property type="term" value="F:peptidase activity"/>
    <property type="evidence" value="ECO:0007669"/>
    <property type="project" value="UniProtKB-KW"/>
</dbReference>
<dbReference type="InterPro" id="IPR008269">
    <property type="entry name" value="Lon_proteolytic"/>
</dbReference>
<organism evidence="5 6">
    <name type="scientific">Oceanobacillus longus</name>
    <dbReference type="NCBI Taxonomy" id="930120"/>
    <lineage>
        <taxon>Bacteria</taxon>
        <taxon>Bacillati</taxon>
        <taxon>Bacillota</taxon>
        <taxon>Bacilli</taxon>
        <taxon>Bacillales</taxon>
        <taxon>Bacillaceae</taxon>
        <taxon>Oceanobacillus</taxon>
    </lineage>
</organism>
<dbReference type="NCBIfam" id="NF041438">
    <property type="entry name" value="SepM_fam_S16"/>
    <property type="match status" value="1"/>
</dbReference>
<evidence type="ECO:0000259" key="4">
    <source>
        <dbReference type="PROSITE" id="PS51786"/>
    </source>
</evidence>
<dbReference type="EMBL" id="JBHSAO010000001">
    <property type="protein sequence ID" value="MFC4023257.1"/>
    <property type="molecule type" value="Genomic_DNA"/>
</dbReference>
<comment type="catalytic activity">
    <reaction evidence="1">
        <text>Hydrolysis of proteins in presence of ATP.</text>
        <dbReference type="EC" id="3.4.21.53"/>
    </reaction>
</comment>
<dbReference type="EC" id="3.4.21.53" evidence="1"/>
<dbReference type="InterPro" id="IPR014721">
    <property type="entry name" value="Ribsml_uS5_D2-typ_fold_subgr"/>
</dbReference>
<dbReference type="InterPro" id="IPR027065">
    <property type="entry name" value="Lon_Prtase"/>
</dbReference>
<keyword evidence="2" id="KW-1133">Transmembrane helix</keyword>
<dbReference type="GO" id="GO:0006508">
    <property type="term" value="P:proteolysis"/>
    <property type="evidence" value="ECO:0007669"/>
    <property type="project" value="UniProtKB-KW"/>
</dbReference>
<keyword evidence="1" id="KW-0720">Serine protease</keyword>
<evidence type="ECO:0000256" key="2">
    <source>
        <dbReference type="SAM" id="Phobius"/>
    </source>
</evidence>